<dbReference type="PANTHER" id="PTHR10590">
    <property type="entry name" value="SODIUM/NUCLEOSIDE COTRANSPORTER"/>
    <property type="match status" value="1"/>
</dbReference>
<sequence length="97" mass="10169">MLSFAGDGAGFIFGDLAKPSGKLGFLFAFTVLPVIIFFSAFSALLYHFGILQRVVAGLAWAMKRSMGISGPESVVAAANIFLGQTEAPLLVRPTSAT</sequence>
<accession>A0A3S4HLW8</accession>
<dbReference type="Pfam" id="PF07670">
    <property type="entry name" value="Gate"/>
    <property type="match status" value="1"/>
</dbReference>
<evidence type="ECO:0000259" key="2">
    <source>
        <dbReference type="Pfam" id="PF07670"/>
    </source>
</evidence>
<dbReference type="PANTHER" id="PTHR10590:SF4">
    <property type="entry name" value="SOLUTE CARRIER FAMILY 28 MEMBER 3"/>
    <property type="match status" value="1"/>
</dbReference>
<gene>
    <name evidence="3" type="primary">psuT</name>
    <name evidence="3" type="ORF">NCTC9695_02919</name>
</gene>
<proteinExistence type="predicted"/>
<keyword evidence="1" id="KW-0472">Membrane</keyword>
<dbReference type="EMBL" id="LR134182">
    <property type="protein sequence ID" value="VEB42469.1"/>
    <property type="molecule type" value="Genomic_DNA"/>
</dbReference>
<dbReference type="AlphaFoldDB" id="A0A3S4HLW8"/>
<keyword evidence="1" id="KW-1133">Transmembrane helix</keyword>
<reference evidence="3 4" key="1">
    <citation type="submission" date="2018-12" db="EMBL/GenBank/DDBJ databases">
        <authorList>
            <consortium name="Pathogen Informatics"/>
        </authorList>
    </citation>
    <scope>NUCLEOTIDE SEQUENCE [LARGE SCALE GENOMIC DNA]</scope>
    <source>
        <strain evidence="3 4">NCTC9695</strain>
    </source>
</reference>
<feature type="transmembrane region" description="Helical" evidence="1">
    <location>
        <begin position="23"/>
        <end position="46"/>
    </location>
</feature>
<dbReference type="GO" id="GO:0005886">
    <property type="term" value="C:plasma membrane"/>
    <property type="evidence" value="ECO:0007669"/>
    <property type="project" value="TreeGrafter"/>
</dbReference>
<evidence type="ECO:0000313" key="3">
    <source>
        <dbReference type="EMBL" id="VEB42469.1"/>
    </source>
</evidence>
<dbReference type="InterPro" id="IPR008276">
    <property type="entry name" value="C_nuclsd_transpt"/>
</dbReference>
<dbReference type="GO" id="GO:0015293">
    <property type="term" value="F:symporter activity"/>
    <property type="evidence" value="ECO:0007669"/>
    <property type="project" value="TreeGrafter"/>
</dbReference>
<protein>
    <submittedName>
        <fullName evidence="3">Pseudouridine transporter</fullName>
    </submittedName>
</protein>
<name>A0A3S4HLW8_CHRVL</name>
<dbReference type="GO" id="GO:0005337">
    <property type="term" value="F:nucleoside transmembrane transporter activity"/>
    <property type="evidence" value="ECO:0007669"/>
    <property type="project" value="InterPro"/>
</dbReference>
<evidence type="ECO:0000313" key="4">
    <source>
        <dbReference type="Proteomes" id="UP000275777"/>
    </source>
</evidence>
<feature type="domain" description="Nucleoside transporter/FeoB GTPase Gate" evidence="2">
    <location>
        <begin position="29"/>
        <end position="93"/>
    </location>
</feature>
<dbReference type="InterPro" id="IPR011642">
    <property type="entry name" value="Gate_dom"/>
</dbReference>
<organism evidence="3 4">
    <name type="scientific">Chromobacterium violaceum</name>
    <dbReference type="NCBI Taxonomy" id="536"/>
    <lineage>
        <taxon>Bacteria</taxon>
        <taxon>Pseudomonadati</taxon>
        <taxon>Pseudomonadota</taxon>
        <taxon>Betaproteobacteria</taxon>
        <taxon>Neisseriales</taxon>
        <taxon>Chromobacteriaceae</taxon>
        <taxon>Chromobacterium</taxon>
    </lineage>
</organism>
<evidence type="ECO:0000256" key="1">
    <source>
        <dbReference type="SAM" id="Phobius"/>
    </source>
</evidence>
<dbReference type="Proteomes" id="UP000275777">
    <property type="component" value="Chromosome"/>
</dbReference>
<keyword evidence="1" id="KW-0812">Transmembrane</keyword>